<keyword evidence="3" id="KW-1185">Reference proteome</keyword>
<evidence type="ECO:0000313" key="3">
    <source>
        <dbReference type="Proteomes" id="UP000282438"/>
    </source>
</evidence>
<accession>A0A3S8ZQY5</accession>
<feature type="region of interest" description="Disordered" evidence="1">
    <location>
        <begin position="1"/>
        <end position="21"/>
    </location>
</feature>
<organism evidence="2 3">
    <name type="scientific">Iodobacter ciconiae</name>
    <dbReference type="NCBI Taxonomy" id="2496266"/>
    <lineage>
        <taxon>Bacteria</taxon>
        <taxon>Pseudomonadati</taxon>
        <taxon>Pseudomonadota</taxon>
        <taxon>Betaproteobacteria</taxon>
        <taxon>Neisseriales</taxon>
        <taxon>Chitinibacteraceae</taxon>
        <taxon>Iodobacter</taxon>
    </lineage>
</organism>
<protein>
    <submittedName>
        <fullName evidence="2">Uncharacterized protein</fullName>
    </submittedName>
</protein>
<proteinExistence type="predicted"/>
<sequence length="70" mass="7480">MCARAGGGTKDNWGASNTHPAVQDRIDAVEATMGAERDELAKVIARTAFAVLRTLWPTAPDVAVYHQQAT</sequence>
<reference evidence="2 3" key="1">
    <citation type="submission" date="2018-12" db="EMBL/GenBank/DDBJ databases">
        <title>Complete genome sequence of Iodobacter sp. H11R3.</title>
        <authorList>
            <person name="Bae J.-W."/>
        </authorList>
    </citation>
    <scope>NUCLEOTIDE SEQUENCE [LARGE SCALE GENOMIC DNA]</scope>
    <source>
        <strain evidence="2 3">H11R3</strain>
    </source>
</reference>
<dbReference type="KEGG" id="iod:EJO50_04915"/>
<evidence type="ECO:0000256" key="1">
    <source>
        <dbReference type="SAM" id="MobiDB-lite"/>
    </source>
</evidence>
<name>A0A3S8ZQY5_9NEIS</name>
<dbReference type="OrthoDB" id="5918331at2"/>
<dbReference type="RefSeq" id="WP_125972031.1">
    <property type="nucleotide sequence ID" value="NZ_CP034433.1"/>
</dbReference>
<dbReference type="Proteomes" id="UP000282438">
    <property type="component" value="Chromosome"/>
</dbReference>
<evidence type="ECO:0000313" key="2">
    <source>
        <dbReference type="EMBL" id="AZN35882.1"/>
    </source>
</evidence>
<gene>
    <name evidence="2" type="ORF">EJO50_04915</name>
</gene>
<dbReference type="AlphaFoldDB" id="A0A3S8ZQY5"/>
<dbReference type="EMBL" id="CP034433">
    <property type="protein sequence ID" value="AZN35882.1"/>
    <property type="molecule type" value="Genomic_DNA"/>
</dbReference>